<dbReference type="PIRSF" id="PIRSF036625">
    <property type="entry name" value="GAF_ANTAR"/>
    <property type="match status" value="1"/>
</dbReference>
<dbReference type="SUPFAM" id="SSF52172">
    <property type="entry name" value="CheY-like"/>
    <property type="match status" value="1"/>
</dbReference>
<dbReference type="InterPro" id="IPR005561">
    <property type="entry name" value="ANTAR"/>
</dbReference>
<keyword evidence="4" id="KW-0804">Transcription</keyword>
<evidence type="ECO:0000256" key="3">
    <source>
        <dbReference type="ARBA" id="ARBA00023015"/>
    </source>
</evidence>
<dbReference type="InterPro" id="IPR029016">
    <property type="entry name" value="GAF-like_dom_sf"/>
</dbReference>
<organism evidence="6 7">
    <name type="scientific">Nocardioides fonticola</name>
    <dbReference type="NCBI Taxonomy" id="450363"/>
    <lineage>
        <taxon>Bacteria</taxon>
        <taxon>Bacillati</taxon>
        <taxon>Actinomycetota</taxon>
        <taxon>Actinomycetes</taxon>
        <taxon>Propionibacteriales</taxon>
        <taxon>Nocardioidaceae</taxon>
        <taxon>Nocardioides</taxon>
    </lineage>
</organism>
<dbReference type="InterPro" id="IPR011006">
    <property type="entry name" value="CheY-like_superfamily"/>
</dbReference>
<accession>A0ABP7XFF1</accession>
<reference evidence="7" key="1">
    <citation type="journal article" date="2019" name="Int. J. Syst. Evol. Microbiol.">
        <title>The Global Catalogue of Microorganisms (GCM) 10K type strain sequencing project: providing services to taxonomists for standard genome sequencing and annotation.</title>
        <authorList>
            <consortium name="The Broad Institute Genomics Platform"/>
            <consortium name="The Broad Institute Genome Sequencing Center for Infectious Disease"/>
            <person name="Wu L."/>
            <person name="Ma J."/>
        </authorList>
    </citation>
    <scope>NUCLEOTIDE SEQUENCE [LARGE SCALE GENOMIC DNA]</scope>
    <source>
        <strain evidence="7">JCM 16703</strain>
    </source>
</reference>
<evidence type="ECO:0000313" key="6">
    <source>
        <dbReference type="EMBL" id="GAA4114730.1"/>
    </source>
</evidence>
<keyword evidence="1" id="KW-0808">Transferase</keyword>
<dbReference type="SMART" id="SM01012">
    <property type="entry name" value="ANTAR"/>
    <property type="match status" value="1"/>
</dbReference>
<dbReference type="Pfam" id="PF13185">
    <property type="entry name" value="GAF_2"/>
    <property type="match status" value="1"/>
</dbReference>
<dbReference type="Gene3D" id="3.30.450.40">
    <property type="match status" value="1"/>
</dbReference>
<dbReference type="EMBL" id="BAAAZH010000010">
    <property type="protein sequence ID" value="GAA4114730.1"/>
    <property type="molecule type" value="Genomic_DNA"/>
</dbReference>
<evidence type="ECO:0000256" key="2">
    <source>
        <dbReference type="ARBA" id="ARBA00022777"/>
    </source>
</evidence>
<evidence type="ECO:0000259" key="5">
    <source>
        <dbReference type="PROSITE" id="PS50921"/>
    </source>
</evidence>
<evidence type="ECO:0000313" key="7">
    <source>
        <dbReference type="Proteomes" id="UP001501495"/>
    </source>
</evidence>
<gene>
    <name evidence="6" type="ORF">GCM10022215_13030</name>
</gene>
<evidence type="ECO:0000256" key="4">
    <source>
        <dbReference type="ARBA" id="ARBA00023163"/>
    </source>
</evidence>
<keyword evidence="7" id="KW-1185">Reference proteome</keyword>
<evidence type="ECO:0000256" key="1">
    <source>
        <dbReference type="ARBA" id="ARBA00022679"/>
    </source>
</evidence>
<dbReference type="InterPro" id="IPR003018">
    <property type="entry name" value="GAF"/>
</dbReference>
<dbReference type="InterPro" id="IPR036388">
    <property type="entry name" value="WH-like_DNA-bd_sf"/>
</dbReference>
<dbReference type="InterPro" id="IPR012074">
    <property type="entry name" value="GAF_ANTAR"/>
</dbReference>
<dbReference type="RefSeq" id="WP_344732468.1">
    <property type="nucleotide sequence ID" value="NZ_BAAAZH010000010.1"/>
</dbReference>
<dbReference type="PROSITE" id="PS50921">
    <property type="entry name" value="ANTAR"/>
    <property type="match status" value="1"/>
</dbReference>
<keyword evidence="3" id="KW-0805">Transcription regulation</keyword>
<dbReference type="SUPFAM" id="SSF55781">
    <property type="entry name" value="GAF domain-like"/>
    <property type="match status" value="1"/>
</dbReference>
<name>A0ABP7XFF1_9ACTN</name>
<comment type="caution">
    <text evidence="6">The sequence shown here is derived from an EMBL/GenBank/DDBJ whole genome shotgun (WGS) entry which is preliminary data.</text>
</comment>
<feature type="domain" description="ANTAR" evidence="5">
    <location>
        <begin position="173"/>
        <end position="234"/>
    </location>
</feature>
<proteinExistence type="predicted"/>
<keyword evidence="2" id="KW-0418">Kinase</keyword>
<dbReference type="Gene3D" id="1.10.10.10">
    <property type="entry name" value="Winged helix-like DNA-binding domain superfamily/Winged helix DNA-binding domain"/>
    <property type="match status" value="1"/>
</dbReference>
<protein>
    <submittedName>
        <fullName evidence="6">GAF and ANTAR domain-containing protein</fullName>
    </submittedName>
</protein>
<sequence>MSTTHDPDAVRGDASYFARLVQELAAERDEEVTLERLVAGCLDLIGPADGAGLTLRRGRGRLETVGATDDRAERADQAQYETGEGPCLDSALHRQTHVVDDTATDRRWPRWGAKAAALGVRSVISVELPALPSPADPSPRPIGAINLYSREPGAFSADDVELAEIYATHAAVALDAARLVEGLQRAVRSRHLIGMAQGMIMQRYGVDMARAFAVLQRWSSHRNLPLREVAEAIVEGREPLPEP</sequence>
<dbReference type="Pfam" id="PF03861">
    <property type="entry name" value="ANTAR"/>
    <property type="match status" value="1"/>
</dbReference>
<dbReference type="SMART" id="SM00065">
    <property type="entry name" value="GAF"/>
    <property type="match status" value="1"/>
</dbReference>
<dbReference type="Proteomes" id="UP001501495">
    <property type="component" value="Unassembled WGS sequence"/>
</dbReference>